<accession>D5UFJ9</accession>
<name>D5UFJ9_CELFN</name>
<dbReference type="EMBL" id="CP001964">
    <property type="protein sequence ID" value="ADG72958.1"/>
    <property type="molecule type" value="Genomic_DNA"/>
</dbReference>
<gene>
    <name evidence="1" type="ordered locus">Cfla_0038</name>
</gene>
<proteinExistence type="predicted"/>
<sequence length="212" mass="23138">MPPIDTLPSQFCWTKFGTEAGDEVDAIRARKESERRSGGGLFYWGIGNSVGPSLRLLVSQVREPEVLFTPMLSRPAYLDVNPASVASWRFGVGLDGVPHALRTGVVTSKSPVVNRARRHFALVCHSEDRLDVDLDYEGFTSSSVVNLRTGAQVGSSQVTSIVRRVPELGGGRPYRVAFRARLVAPYFLTLTSSSEPLGECESALPMQDALWA</sequence>
<reference evidence="1 2" key="1">
    <citation type="journal article" date="2010" name="Stand. Genomic Sci.">
        <title>Complete genome sequence of Cellulomonas flavigena type strain (134).</title>
        <authorList>
            <person name="Abt B."/>
            <person name="Foster B."/>
            <person name="Lapidus A."/>
            <person name="Clum A."/>
            <person name="Sun H."/>
            <person name="Pukall R."/>
            <person name="Lucas S."/>
            <person name="Glavina Del Rio T."/>
            <person name="Nolan M."/>
            <person name="Tice H."/>
            <person name="Cheng J.F."/>
            <person name="Pitluck S."/>
            <person name="Liolios K."/>
            <person name="Ivanova N."/>
            <person name="Mavromatis K."/>
            <person name="Ovchinnikova G."/>
            <person name="Pati A."/>
            <person name="Goodwin L."/>
            <person name="Chen A."/>
            <person name="Palaniappan K."/>
            <person name="Land M."/>
            <person name="Hauser L."/>
            <person name="Chang Y.J."/>
            <person name="Jeffries C.D."/>
            <person name="Rohde M."/>
            <person name="Goker M."/>
            <person name="Woyke T."/>
            <person name="Bristow J."/>
            <person name="Eisen J.A."/>
            <person name="Markowitz V."/>
            <person name="Hugenholtz P."/>
            <person name="Kyrpides N.C."/>
            <person name="Klenk H.P."/>
        </authorList>
    </citation>
    <scope>NUCLEOTIDE SEQUENCE [LARGE SCALE GENOMIC DNA]</scope>
    <source>
        <strain evidence="2">ATCC 482 / DSM 20109 / BCRC 11376 / JCM 18109 / NBRC 3775 / NCIMB 8073 / NRS 134</strain>
    </source>
</reference>
<dbReference type="eggNOG" id="ENOG5032VXM">
    <property type="taxonomic scope" value="Bacteria"/>
</dbReference>
<dbReference type="AlphaFoldDB" id="D5UFJ9"/>
<dbReference type="HOGENOM" id="CLU_073265_0_0_11"/>
<dbReference type="OrthoDB" id="5145637at2"/>
<dbReference type="KEGG" id="cfl:Cfla_0038"/>
<dbReference type="RefSeq" id="WP_013115292.1">
    <property type="nucleotide sequence ID" value="NC_014151.1"/>
</dbReference>
<dbReference type="Proteomes" id="UP000000849">
    <property type="component" value="Chromosome"/>
</dbReference>
<keyword evidence="2" id="KW-1185">Reference proteome</keyword>
<evidence type="ECO:0000313" key="2">
    <source>
        <dbReference type="Proteomes" id="UP000000849"/>
    </source>
</evidence>
<protein>
    <submittedName>
        <fullName evidence="1">Uncharacterized protein</fullName>
    </submittedName>
</protein>
<evidence type="ECO:0000313" key="1">
    <source>
        <dbReference type="EMBL" id="ADG72958.1"/>
    </source>
</evidence>
<organism evidence="1 2">
    <name type="scientific">Cellulomonas flavigena (strain ATCC 482 / DSM 20109 / BCRC 11376 / JCM 18109 / NBRC 3775 / NCIMB 8073 / NRS 134)</name>
    <dbReference type="NCBI Taxonomy" id="446466"/>
    <lineage>
        <taxon>Bacteria</taxon>
        <taxon>Bacillati</taxon>
        <taxon>Actinomycetota</taxon>
        <taxon>Actinomycetes</taxon>
        <taxon>Micrococcales</taxon>
        <taxon>Cellulomonadaceae</taxon>
        <taxon>Cellulomonas</taxon>
    </lineage>
</organism>